<proteinExistence type="predicted"/>
<organism evidence="2 3">
    <name type="scientific">Polysphondylium violaceum</name>
    <dbReference type="NCBI Taxonomy" id="133409"/>
    <lineage>
        <taxon>Eukaryota</taxon>
        <taxon>Amoebozoa</taxon>
        <taxon>Evosea</taxon>
        <taxon>Eumycetozoa</taxon>
        <taxon>Dictyostelia</taxon>
        <taxon>Dictyosteliales</taxon>
        <taxon>Dictyosteliaceae</taxon>
        <taxon>Polysphondylium</taxon>
    </lineage>
</organism>
<accession>A0A8J4V625</accession>
<dbReference type="InterPro" id="IPR038768">
    <property type="entry name" value="SmlA"/>
</dbReference>
<evidence type="ECO:0000259" key="1">
    <source>
        <dbReference type="Pfam" id="PF18063"/>
    </source>
</evidence>
<dbReference type="InterPro" id="IPR040927">
    <property type="entry name" value="PF_Monalysin"/>
</dbReference>
<gene>
    <name evidence="2" type="ORF">CYY_006320</name>
</gene>
<dbReference type="GO" id="GO:0031157">
    <property type="term" value="P:regulation of aggregate size involved in sorocarp development"/>
    <property type="evidence" value="ECO:0007669"/>
    <property type="project" value="InterPro"/>
</dbReference>
<dbReference type="PANTHER" id="PTHR35884:SF1">
    <property type="entry name" value="MONALYSIN BETA BARREL PORE-FORMING DOMAIN-CONTAINING PROTEIN-RELATED"/>
    <property type="match status" value="1"/>
</dbReference>
<dbReference type="AlphaFoldDB" id="A0A8J4V625"/>
<dbReference type="EMBL" id="AJWJ01000286">
    <property type="protein sequence ID" value="KAF2072374.1"/>
    <property type="molecule type" value="Genomic_DNA"/>
</dbReference>
<evidence type="ECO:0000313" key="2">
    <source>
        <dbReference type="EMBL" id="KAF2072374.1"/>
    </source>
</evidence>
<feature type="domain" description="Monalysin Pore-forming" evidence="1">
    <location>
        <begin position="49"/>
        <end position="268"/>
    </location>
</feature>
<sequence>MELNKNSKVKFGNGFIVLNTEKNCNGAVSSNTPSSDLKPNWKLYNLDDAQVVSTNHQIDRQVLLKTPPDSAVFIAKNHDKKIITSIRFTPDPLTWTFYLSQGITDPKCNFEVYPCAAFMRYIKSYPIVGTVTQTLEKRRGFTSRFNVSVSVTLCVSAGIAGCETNLSVTTEYSHEETISSEKTETWSQTLTEGKYSVFQNALVYAFKLLDKENIGTFKSSNKDIEFFEIKGDYYFFAPVNRNDAFTIHYSDSDNEPVEYDALIKYLVSHPEKWN</sequence>
<dbReference type="Pfam" id="PF18063">
    <property type="entry name" value="BB_PF"/>
    <property type="match status" value="1"/>
</dbReference>
<protein>
    <recommendedName>
        <fullName evidence="1">Monalysin Pore-forming domain-containing protein</fullName>
    </recommendedName>
</protein>
<keyword evidence="3" id="KW-1185">Reference proteome</keyword>
<reference evidence="2" key="1">
    <citation type="submission" date="2020-01" db="EMBL/GenBank/DDBJ databases">
        <title>Development of genomics and gene disruption for Polysphondylium violaceum indicates a role for the polyketide synthase stlB in stalk morphogenesis.</title>
        <authorList>
            <person name="Narita B."/>
            <person name="Kawabe Y."/>
            <person name="Kin K."/>
            <person name="Saito T."/>
            <person name="Gibbs R."/>
            <person name="Kuspa A."/>
            <person name="Muzny D."/>
            <person name="Queller D."/>
            <person name="Richards S."/>
            <person name="Strassman J."/>
            <person name="Sucgang R."/>
            <person name="Worley K."/>
            <person name="Schaap P."/>
        </authorList>
    </citation>
    <scope>NUCLEOTIDE SEQUENCE</scope>
    <source>
        <strain evidence="2">QSvi11</strain>
    </source>
</reference>
<dbReference type="PANTHER" id="PTHR35884">
    <property type="entry name" value="SMALL AGGREGATE FORMATION PROTEIN"/>
    <property type="match status" value="1"/>
</dbReference>
<comment type="caution">
    <text evidence="2">The sequence shown here is derived from an EMBL/GenBank/DDBJ whole genome shotgun (WGS) entry which is preliminary data.</text>
</comment>
<dbReference type="Proteomes" id="UP000695562">
    <property type="component" value="Unassembled WGS sequence"/>
</dbReference>
<name>A0A8J4V625_9MYCE</name>
<dbReference type="OrthoDB" id="2368263at2759"/>
<evidence type="ECO:0000313" key="3">
    <source>
        <dbReference type="Proteomes" id="UP000695562"/>
    </source>
</evidence>